<keyword evidence="1" id="KW-0863">Zinc-finger</keyword>
<protein>
    <recommendedName>
        <fullName evidence="3">C2H2-type domain-containing protein</fullName>
    </recommendedName>
</protein>
<organism evidence="4 5">
    <name type="scientific">Allacma fusca</name>
    <dbReference type="NCBI Taxonomy" id="39272"/>
    <lineage>
        <taxon>Eukaryota</taxon>
        <taxon>Metazoa</taxon>
        <taxon>Ecdysozoa</taxon>
        <taxon>Arthropoda</taxon>
        <taxon>Hexapoda</taxon>
        <taxon>Collembola</taxon>
        <taxon>Symphypleona</taxon>
        <taxon>Sminthuridae</taxon>
        <taxon>Allacma</taxon>
    </lineage>
</organism>
<reference evidence="4" key="1">
    <citation type="submission" date="2021-06" db="EMBL/GenBank/DDBJ databases">
        <authorList>
            <person name="Hodson N. C."/>
            <person name="Mongue J. A."/>
            <person name="Jaron S. K."/>
        </authorList>
    </citation>
    <scope>NUCLEOTIDE SEQUENCE</scope>
</reference>
<proteinExistence type="predicted"/>
<keyword evidence="1" id="KW-0862">Zinc</keyword>
<name>A0A8J2PFH7_9HEXA</name>
<dbReference type="GO" id="GO:0008270">
    <property type="term" value="F:zinc ion binding"/>
    <property type="evidence" value="ECO:0007669"/>
    <property type="project" value="UniProtKB-KW"/>
</dbReference>
<sequence>MTTTNGVKSYFTKYSKSDDYQFEADSSAISDDGCVHDDDCSSYVITSSEDEDSQSSEEVVSSNPQQHFNRREKKDEDTEDFPTSTTMDDEDYDDMVIPHPVNTRCITRPSRFLKRSYHQMRNSGSSHDGPRGDEEVEDTDTDDEEVKGYCFTQGGLERLRMFQLNRLKSHASSSSPNRLKDDWENLRNTQQQAHEERRIETSTIIASTKHIETPVNLSTTHTGSFKKVQGIRKKPCNNSAWLEMISRPTQRTKKGYTCQTKSSDATNKDTLESFIHNQLDKTNASNILVVDNHTKDTSHNRMAKPPGFNSVDGILSLATTKSINRCSPQMKDSIQEPCIHQQNANISDENIPMYKCPSCDLTFEEKQTFNSHLNNCQAHKSTSKIEERELN</sequence>
<keyword evidence="5" id="KW-1185">Reference proteome</keyword>
<comment type="caution">
    <text evidence="4">The sequence shown here is derived from an EMBL/GenBank/DDBJ whole genome shotgun (WGS) entry which is preliminary data.</text>
</comment>
<dbReference type="EMBL" id="CAJVCH010286284">
    <property type="protein sequence ID" value="CAG7784960.1"/>
    <property type="molecule type" value="Genomic_DNA"/>
</dbReference>
<evidence type="ECO:0000256" key="1">
    <source>
        <dbReference type="PROSITE-ProRule" id="PRU00042"/>
    </source>
</evidence>
<dbReference type="Proteomes" id="UP000708208">
    <property type="component" value="Unassembled WGS sequence"/>
</dbReference>
<evidence type="ECO:0000256" key="2">
    <source>
        <dbReference type="SAM" id="MobiDB-lite"/>
    </source>
</evidence>
<feature type="region of interest" description="Disordered" evidence="2">
    <location>
        <begin position="118"/>
        <end position="143"/>
    </location>
</feature>
<dbReference type="PROSITE" id="PS50157">
    <property type="entry name" value="ZINC_FINGER_C2H2_2"/>
    <property type="match status" value="1"/>
</dbReference>
<keyword evidence="1" id="KW-0479">Metal-binding</keyword>
<dbReference type="InterPro" id="IPR013087">
    <property type="entry name" value="Znf_C2H2_type"/>
</dbReference>
<feature type="domain" description="C2H2-type" evidence="3">
    <location>
        <begin position="354"/>
        <end position="384"/>
    </location>
</feature>
<accession>A0A8J2PFH7</accession>
<gene>
    <name evidence="4" type="ORF">AFUS01_LOCUS23613</name>
</gene>
<evidence type="ECO:0000313" key="4">
    <source>
        <dbReference type="EMBL" id="CAG7784960.1"/>
    </source>
</evidence>
<dbReference type="AlphaFoldDB" id="A0A8J2PFH7"/>
<feature type="region of interest" description="Disordered" evidence="2">
    <location>
        <begin position="38"/>
        <end position="94"/>
    </location>
</feature>
<feature type="compositionally biased region" description="Acidic residues" evidence="2">
    <location>
        <begin position="134"/>
        <end position="143"/>
    </location>
</feature>
<evidence type="ECO:0000313" key="5">
    <source>
        <dbReference type="Proteomes" id="UP000708208"/>
    </source>
</evidence>
<evidence type="ECO:0000259" key="3">
    <source>
        <dbReference type="PROSITE" id="PS50157"/>
    </source>
</evidence>